<dbReference type="InterPro" id="IPR025667">
    <property type="entry name" value="SprB_repeat"/>
</dbReference>
<keyword evidence="5" id="KW-1185">Reference proteome</keyword>
<dbReference type="Gene3D" id="2.60.40.10">
    <property type="entry name" value="Immunoglobulins"/>
    <property type="match status" value="1"/>
</dbReference>
<dbReference type="Gene3D" id="2.60.40.740">
    <property type="match status" value="1"/>
</dbReference>
<keyword evidence="1 2" id="KW-0732">Signal</keyword>
<dbReference type="Pfam" id="PF18962">
    <property type="entry name" value="Por_Secre_tail"/>
    <property type="match status" value="1"/>
</dbReference>
<feature type="domain" description="Secretion system C-terminal sorting" evidence="3">
    <location>
        <begin position="1670"/>
        <end position="1743"/>
    </location>
</feature>
<dbReference type="NCBIfam" id="TIGR04183">
    <property type="entry name" value="Por_Secre_tail"/>
    <property type="match status" value="1"/>
</dbReference>
<dbReference type="Proteomes" id="UP000674217">
    <property type="component" value="Unassembled WGS sequence"/>
</dbReference>
<dbReference type="EMBL" id="JAGFBU010000008">
    <property type="protein sequence ID" value="MBP4143084.1"/>
    <property type="molecule type" value="Genomic_DNA"/>
</dbReference>
<evidence type="ECO:0000259" key="3">
    <source>
        <dbReference type="Pfam" id="PF18962"/>
    </source>
</evidence>
<dbReference type="InterPro" id="IPR026444">
    <property type="entry name" value="Secre_tail"/>
</dbReference>
<comment type="caution">
    <text evidence="4">The sequence shown here is derived from an EMBL/GenBank/DDBJ whole genome shotgun (WGS) entry which is preliminary data.</text>
</comment>
<evidence type="ECO:0000256" key="2">
    <source>
        <dbReference type="SAM" id="SignalP"/>
    </source>
</evidence>
<dbReference type="RefSeq" id="WP_210646839.1">
    <property type="nucleotide sequence ID" value="NZ_JAGFBU010000008.1"/>
</dbReference>
<organism evidence="4 5">
    <name type="scientific">Flavobacterium flabelliforme</name>
    <dbReference type="NCBI Taxonomy" id="2816119"/>
    <lineage>
        <taxon>Bacteria</taxon>
        <taxon>Pseudomonadati</taxon>
        <taxon>Bacteroidota</taxon>
        <taxon>Flavobacteriia</taxon>
        <taxon>Flavobacteriales</taxon>
        <taxon>Flavobacteriaceae</taxon>
        <taxon>Flavobacterium</taxon>
    </lineage>
</organism>
<feature type="signal peptide" evidence="2">
    <location>
        <begin position="1"/>
        <end position="18"/>
    </location>
</feature>
<accession>A0ABS5CWT4</accession>
<dbReference type="Pfam" id="PF13573">
    <property type="entry name" value="SprB"/>
    <property type="match status" value="6"/>
</dbReference>
<dbReference type="InterPro" id="IPR013783">
    <property type="entry name" value="Ig-like_fold"/>
</dbReference>
<evidence type="ECO:0000313" key="5">
    <source>
        <dbReference type="Proteomes" id="UP000674217"/>
    </source>
</evidence>
<reference evidence="4 5" key="1">
    <citation type="submission" date="2021-03" db="EMBL/GenBank/DDBJ databases">
        <title>Flavobacterium Flabelliformis Sp. Nov. And Flavobacterium Geliluteum Sp. Nov., Two Novel Multidrug Resistant Psychrophilic Species Isolated From Antarctica.</title>
        <authorList>
            <person name="Kralova S."/>
            <person name="Busse H.J."/>
            <person name="Bezdicek M."/>
            <person name="Nykrynova M."/>
            <person name="Kroupova E."/>
            <person name="Krsek D."/>
            <person name="Sedlacek I."/>
        </authorList>
    </citation>
    <scope>NUCLEOTIDE SEQUENCE [LARGE SCALE GENOMIC DNA]</scope>
    <source>
        <strain evidence="4 5">P4023</strain>
    </source>
</reference>
<evidence type="ECO:0000313" key="4">
    <source>
        <dbReference type="EMBL" id="MBP4143084.1"/>
    </source>
</evidence>
<evidence type="ECO:0000256" key="1">
    <source>
        <dbReference type="ARBA" id="ARBA00022729"/>
    </source>
</evidence>
<protein>
    <submittedName>
        <fullName evidence="4">T9SS type A sorting domain-containing protein</fullName>
    </submittedName>
</protein>
<name>A0ABS5CWT4_9FLAO</name>
<feature type="chain" id="PRO_5047526894" evidence="2">
    <location>
        <begin position="19"/>
        <end position="1744"/>
    </location>
</feature>
<proteinExistence type="predicted"/>
<gene>
    <name evidence="4" type="ORF">J3S90_14860</name>
</gene>
<sequence length="1744" mass="191751">MKKFYLLFFLMISVVGFAQIDLTGDANYKLNIIGYQDRDSDGCGDIDGLKHIKATRKDGSTFFIFKGRKVFENIDYQEIHTKVNPIVNLEFYKVVRWKTAIGCNGGPNNNYDKIDITSPCFSLHQPDAGSNLSLLTITSKPYVKINESSIPLYLGDSKVLKISLPDNLNSNHYNWKYKVGNGPEQTIPNPFNNKSILNLKGEDFLSEADYGKSISVWVNMDCNEGKKLAEGYARLEAYNKFINCKNECLNGSIFKLSKCVSKCVDNFEGDYNIAYTHDLEVKHQSINSNIISFTYLKSAPKAVSFEEIKPRCNDAQDGSVNFTFNRNLYPGEQLRYTLLDVDAKGTPTQNGDLAIKADKTFTISDLKTGNYILQLIGFKDGFNTETDLEIKSFKITAPTPVDFSLVSTNVLCKDGKDGSITINASGGTNEGYEYSLDGGNNWIPFDDNKINKQVLKGLYIINNSPAVYVIKVKDKNGCIAKESDKEKEETITISEPTAALRLEYTLKQDPSFFGAANGKIVAAITGGTIKDDHTYNFEWKDKDGNSVPAIGQYNEDVKTYYITLNAAIAGTYKLTVTDKNYSEANNKAGCSIIESEQKLIQPDPIKIILNQTQAISCNSVSLDPLGNGNKIADGILTAIVTGGIEFTGSANNGLPYKFIWSKYNVITDSWEILSDRNIIKAENLTKGKYSLNVEDAKGTVQGTYSTTKLELAKPTEFEIKEPSPIIITFTSSDVACYQGNNGFAEANVEGGAGSYTYKWFNTGEGIVNQNKIKQLVAGNYTVEVADINGCFAKASIDINEPPSSLSINYKDIIKPTFAGATNGKITAEVSGGTAKKDASYNYVWTNAKGIEQTAVTAIINGVFTITLDNLGADDYFLTVKDENYDTLKNQIINCSVLESKVTLNEPEPLKVVFEIKNTISCNSANQFGNNTDVSPNDGQRDESQDGILIAHVAGGTPLAATANNGLSYYFYWKKQQQDGSWVDLMGITGETASNLSAGNYALNVKDRNGIVLGTYYNNQLIKEIDAIQFIQEPSKLSVTITKGDVFCNGGYDGWATANVVGGTPPYNYNWSNGVLVSENTILKAGKYVINITDAKGCSTQNEVTIVEPIDSIAVKVEKIINPSFYQATNGKITVTVKGGTLFPDNSYWFEWKNSRGVVQKSTTTTFMDGEYTITLSDLPEETYNLTIRDSNYSLAKSKMGCTVLNTMVSLEDPDPLEVTFEIVNTISCHVDNDFGNEKDTAPADSQRDESQDGILVAHVKGGIKLETNQNNGLPYYYTWKKQNGDGSWSIWDDQDETAQNLPEGNYALNIEDANGIKLGTYINNVLVKEVDVTQYMKQPDKLNLIFTKLDVGCTAADDGWAEAHVTGGTAPYSFQWTNESTTPRIDYLTANNYFVLVTDAKGCSIQGSIFVGDSDGVIATETIKNPTCFQGNDGSINLDVNGGNLPYNYKWSTGATTKNVQNLSAGNYEVEILCPDCCVYKKKFVLKNPDPIIVNVGEDRTLCDGQTLDVDATNANEKAKYSWTSTNGFTSNEAKVTLSKAGTYHIKVTSVLGCIGEDEITIKTSQNAISSEFLLSSQAYLDEEVILVNISDPFGESSKWKIPSGVTIVEQKEKYITLKFDTVGTYALGLQQTQGDCFATYTKNIVVEERNSIAVPSSNSKFITDFIVAPNPNDGNFKAFINFEEVNAFNLRLFTGSGQFTTIQKKASGKKKYEVDFSTTLAAGLYILVLETEQQTLVKKIIIY</sequence>